<evidence type="ECO:0000256" key="3">
    <source>
        <dbReference type="ARBA" id="ARBA00022475"/>
    </source>
</evidence>
<evidence type="ECO:0000256" key="1">
    <source>
        <dbReference type="ARBA" id="ARBA00004429"/>
    </source>
</evidence>
<proteinExistence type="inferred from homology"/>
<dbReference type="Proteomes" id="UP000680714">
    <property type="component" value="Unassembled WGS sequence"/>
</dbReference>
<evidence type="ECO:0000313" key="10">
    <source>
        <dbReference type="EMBL" id="MBR9973259.1"/>
    </source>
</evidence>
<keyword evidence="2" id="KW-0813">Transport</keyword>
<evidence type="ECO:0000256" key="2">
    <source>
        <dbReference type="ARBA" id="ARBA00022448"/>
    </source>
</evidence>
<evidence type="ECO:0000256" key="8">
    <source>
        <dbReference type="ARBA" id="ARBA00035655"/>
    </source>
</evidence>
<name>A0ABS5IFQ1_9PROT</name>
<keyword evidence="6 9" id="KW-1133">Transmembrane helix</keyword>
<sequence>MSELPITTIVGGAAFVAGLVFGATAQRTNFCTMGALSDIVFMDDWRRFRAWMLALAVGMIVSQGMHQGGLIDLGKSIYLQGPLAWAGAIIGGVLFGFGMTLAGGCGNKTLVRIGGGNLKSVVTFLVIGLFAYMTLKGLIGLGRVQIEAITNISMTGVAANQGLPALLTAWGLTEGLARWLTVALIAGGLLVFCFKDAEFRAAPHDIIGGLIIGLLVPAGWWITGMLGADDFDPTPLSSFTFVAPMGDSMMYLMTYTGATITFGIAAIGGVIVGAFLSALTGKSFHIEAFSDAADMGRHLIGAAMMGTGGVMAMGCTIGQGLTGISTLSATSVIALAAILFGGVWGLKYMEEGNVGAALKATLGRG</sequence>
<keyword evidence="7 9" id="KW-0472">Membrane</keyword>
<feature type="transmembrane region" description="Helical" evidence="9">
    <location>
        <begin position="83"/>
        <end position="104"/>
    </location>
</feature>
<dbReference type="RefSeq" id="WP_211550821.1">
    <property type="nucleotide sequence ID" value="NZ_JAGTUF010000020.1"/>
</dbReference>
<feature type="transmembrane region" description="Helical" evidence="9">
    <location>
        <begin position="116"/>
        <end position="135"/>
    </location>
</feature>
<feature type="transmembrane region" description="Helical" evidence="9">
    <location>
        <begin position="176"/>
        <end position="194"/>
    </location>
</feature>
<feature type="transmembrane region" description="Helical" evidence="9">
    <location>
        <begin position="206"/>
        <end position="228"/>
    </location>
</feature>
<feature type="transmembrane region" description="Helical" evidence="9">
    <location>
        <begin position="6"/>
        <end position="25"/>
    </location>
</feature>
<dbReference type="PANTHER" id="PTHR30574">
    <property type="entry name" value="INNER MEMBRANE PROTEIN YEDE"/>
    <property type="match status" value="1"/>
</dbReference>
<evidence type="ECO:0000313" key="11">
    <source>
        <dbReference type="Proteomes" id="UP000680714"/>
    </source>
</evidence>
<comment type="subcellular location">
    <subcellularLocation>
        <location evidence="1">Cell inner membrane</location>
        <topology evidence="1">Multi-pass membrane protein</topology>
    </subcellularLocation>
</comment>
<dbReference type="Pfam" id="PF04143">
    <property type="entry name" value="Sulf_transp"/>
    <property type="match status" value="1"/>
</dbReference>
<feature type="transmembrane region" description="Helical" evidence="9">
    <location>
        <begin position="50"/>
        <end position="71"/>
    </location>
</feature>
<evidence type="ECO:0000256" key="9">
    <source>
        <dbReference type="SAM" id="Phobius"/>
    </source>
</evidence>
<gene>
    <name evidence="10" type="ORF">KEC16_16165</name>
</gene>
<keyword evidence="11" id="KW-1185">Reference proteome</keyword>
<accession>A0ABS5IFQ1</accession>
<feature type="transmembrane region" description="Helical" evidence="9">
    <location>
        <begin position="299"/>
        <end position="321"/>
    </location>
</feature>
<evidence type="ECO:0000256" key="7">
    <source>
        <dbReference type="ARBA" id="ARBA00023136"/>
    </source>
</evidence>
<organism evidence="10 11">
    <name type="scientific">Magnetospirillum sulfuroxidans</name>
    <dbReference type="NCBI Taxonomy" id="611300"/>
    <lineage>
        <taxon>Bacteria</taxon>
        <taxon>Pseudomonadati</taxon>
        <taxon>Pseudomonadota</taxon>
        <taxon>Alphaproteobacteria</taxon>
        <taxon>Rhodospirillales</taxon>
        <taxon>Rhodospirillaceae</taxon>
        <taxon>Magnetospirillum</taxon>
    </lineage>
</organism>
<keyword evidence="4" id="KW-0997">Cell inner membrane</keyword>
<comment type="caution">
    <text evidence="10">The sequence shown here is derived from an EMBL/GenBank/DDBJ whole genome shotgun (WGS) entry which is preliminary data.</text>
</comment>
<evidence type="ECO:0000256" key="4">
    <source>
        <dbReference type="ARBA" id="ARBA00022519"/>
    </source>
</evidence>
<evidence type="ECO:0000256" key="5">
    <source>
        <dbReference type="ARBA" id="ARBA00022692"/>
    </source>
</evidence>
<dbReference type="InterPro" id="IPR007272">
    <property type="entry name" value="Sulf_transp_TsuA/YedE"/>
</dbReference>
<dbReference type="PANTHER" id="PTHR30574:SF1">
    <property type="entry name" value="SULPHUR TRANSPORT DOMAIN-CONTAINING PROTEIN"/>
    <property type="match status" value="1"/>
</dbReference>
<feature type="transmembrane region" description="Helical" evidence="9">
    <location>
        <begin position="327"/>
        <end position="346"/>
    </location>
</feature>
<keyword evidence="3" id="KW-1003">Cell membrane</keyword>
<reference evidence="10 11" key="1">
    <citation type="submission" date="2021-04" db="EMBL/GenBank/DDBJ databases">
        <title>Magnetospirillum sulfuroxidans sp. nov., a facultative chemolithoautotrophic sulfur-oxidizing alphaproteobacterium isolated from freshwater sediment and proposals for Paramagetospirillum gen. nov., and Magnetospirillaceae fam. nov.</title>
        <authorList>
            <person name="Koziaeva V."/>
            <person name="Geelhoed J.S."/>
            <person name="Sorokin D.Y."/>
            <person name="Grouzdev D.S."/>
        </authorList>
    </citation>
    <scope>NUCLEOTIDE SEQUENCE [LARGE SCALE GENOMIC DNA]</scope>
    <source>
        <strain evidence="10 11">J10</strain>
    </source>
</reference>
<comment type="similarity">
    <text evidence="8">Belongs to the TsuA/YedE (TC 9.B.102) family.</text>
</comment>
<protein>
    <submittedName>
        <fullName evidence="10">YeeE/YedE family protein</fullName>
    </submittedName>
</protein>
<dbReference type="EMBL" id="JAGTUF010000020">
    <property type="protein sequence ID" value="MBR9973259.1"/>
    <property type="molecule type" value="Genomic_DNA"/>
</dbReference>
<evidence type="ECO:0000256" key="6">
    <source>
        <dbReference type="ARBA" id="ARBA00022989"/>
    </source>
</evidence>
<keyword evidence="5 9" id="KW-0812">Transmembrane</keyword>
<feature type="transmembrane region" description="Helical" evidence="9">
    <location>
        <begin position="248"/>
        <end position="279"/>
    </location>
</feature>